<dbReference type="Proteomes" id="UP000821853">
    <property type="component" value="Chromosome 5"/>
</dbReference>
<dbReference type="OMA" id="MRDGLAY"/>
<accession>A0A9J6GKM0</accession>
<sequence>MPSVCPVHTDDKKDARNVRGKLLSAIVSDCESLGLPPAPDVVMTDFEKGAIYDVKATFGDGTRTKACFFYLCQSTWRKIQELGIVVQHKKDASFRAFLRMRDGLAYLPEEDIEDGLLMLRGLAPTLANELVE</sequence>
<evidence type="ECO:0000313" key="2">
    <source>
        <dbReference type="Proteomes" id="UP000821853"/>
    </source>
</evidence>
<dbReference type="EMBL" id="JABSTR010000007">
    <property type="protein sequence ID" value="KAH9374956.1"/>
    <property type="molecule type" value="Genomic_DNA"/>
</dbReference>
<reference evidence="1 2" key="1">
    <citation type="journal article" date="2020" name="Cell">
        <title>Large-Scale Comparative Analyses of Tick Genomes Elucidate Their Genetic Diversity and Vector Capacities.</title>
        <authorList>
            <consortium name="Tick Genome and Microbiome Consortium (TIGMIC)"/>
            <person name="Jia N."/>
            <person name="Wang J."/>
            <person name="Shi W."/>
            <person name="Du L."/>
            <person name="Sun Y."/>
            <person name="Zhan W."/>
            <person name="Jiang J.F."/>
            <person name="Wang Q."/>
            <person name="Zhang B."/>
            <person name="Ji P."/>
            <person name="Bell-Sakyi L."/>
            <person name="Cui X.M."/>
            <person name="Yuan T.T."/>
            <person name="Jiang B.G."/>
            <person name="Yang W.F."/>
            <person name="Lam T.T."/>
            <person name="Chang Q.C."/>
            <person name="Ding S.J."/>
            <person name="Wang X.J."/>
            <person name="Zhu J.G."/>
            <person name="Ruan X.D."/>
            <person name="Zhao L."/>
            <person name="Wei J.T."/>
            <person name="Ye R.Z."/>
            <person name="Que T.C."/>
            <person name="Du C.H."/>
            <person name="Zhou Y.H."/>
            <person name="Cheng J.X."/>
            <person name="Dai P.F."/>
            <person name="Guo W.B."/>
            <person name="Han X.H."/>
            <person name="Huang E.J."/>
            <person name="Li L.F."/>
            <person name="Wei W."/>
            <person name="Gao Y.C."/>
            <person name="Liu J.Z."/>
            <person name="Shao H.Z."/>
            <person name="Wang X."/>
            <person name="Wang C.C."/>
            <person name="Yang T.C."/>
            <person name="Huo Q.B."/>
            <person name="Li W."/>
            <person name="Chen H.Y."/>
            <person name="Chen S.E."/>
            <person name="Zhou L.G."/>
            <person name="Ni X.B."/>
            <person name="Tian J.H."/>
            <person name="Sheng Y."/>
            <person name="Liu T."/>
            <person name="Pan Y.S."/>
            <person name="Xia L.Y."/>
            <person name="Li J."/>
            <person name="Zhao F."/>
            <person name="Cao W.C."/>
        </authorList>
    </citation>
    <scope>NUCLEOTIDE SEQUENCE [LARGE SCALE GENOMIC DNA]</scope>
    <source>
        <strain evidence="1">HaeL-2018</strain>
    </source>
</reference>
<evidence type="ECO:0000313" key="1">
    <source>
        <dbReference type="EMBL" id="KAH9374956.1"/>
    </source>
</evidence>
<comment type="caution">
    <text evidence="1">The sequence shown here is derived from an EMBL/GenBank/DDBJ whole genome shotgun (WGS) entry which is preliminary data.</text>
</comment>
<gene>
    <name evidence="1" type="ORF">HPB48_021639</name>
</gene>
<protein>
    <submittedName>
        <fullName evidence="1">Uncharacterized protein</fullName>
    </submittedName>
</protein>
<dbReference type="VEuPathDB" id="VectorBase:HLOH_051188"/>
<keyword evidence="2" id="KW-1185">Reference proteome</keyword>
<organism evidence="1 2">
    <name type="scientific">Haemaphysalis longicornis</name>
    <name type="common">Bush tick</name>
    <dbReference type="NCBI Taxonomy" id="44386"/>
    <lineage>
        <taxon>Eukaryota</taxon>
        <taxon>Metazoa</taxon>
        <taxon>Ecdysozoa</taxon>
        <taxon>Arthropoda</taxon>
        <taxon>Chelicerata</taxon>
        <taxon>Arachnida</taxon>
        <taxon>Acari</taxon>
        <taxon>Parasitiformes</taxon>
        <taxon>Ixodida</taxon>
        <taxon>Ixodoidea</taxon>
        <taxon>Ixodidae</taxon>
        <taxon>Haemaphysalinae</taxon>
        <taxon>Haemaphysalis</taxon>
    </lineage>
</organism>
<proteinExistence type="predicted"/>
<name>A0A9J6GKM0_HAELO</name>
<dbReference type="OrthoDB" id="6500349at2759"/>
<dbReference type="AlphaFoldDB" id="A0A9J6GKM0"/>